<reference evidence="2 3" key="1">
    <citation type="journal article" date="2017" name="Front. Genet.">
        <title>Draft sequencing of the heterozygous diploid genome of Satsuma (Citrus unshiu Marc.) using a hybrid assembly approach.</title>
        <authorList>
            <person name="Shimizu T."/>
            <person name="Tanizawa Y."/>
            <person name="Mochizuki T."/>
            <person name="Nagasaki H."/>
            <person name="Yoshioka T."/>
            <person name="Toyoda A."/>
            <person name="Fujiyama A."/>
            <person name="Kaminuma E."/>
            <person name="Nakamura Y."/>
        </authorList>
    </citation>
    <scope>NUCLEOTIDE SEQUENCE [LARGE SCALE GENOMIC DNA]</scope>
    <source>
        <strain evidence="3">cv. Miyagawa wase</strain>
    </source>
</reference>
<name>A0A2H5QTT9_CITUN</name>
<keyword evidence="1" id="KW-0812">Transmembrane</keyword>
<evidence type="ECO:0000313" key="3">
    <source>
        <dbReference type="Proteomes" id="UP000236630"/>
    </source>
</evidence>
<keyword evidence="1" id="KW-1133">Transmembrane helix</keyword>
<gene>
    <name evidence="2" type="ORF">CUMW_261060</name>
</gene>
<comment type="caution">
    <text evidence="2">The sequence shown here is derived from an EMBL/GenBank/DDBJ whole genome shotgun (WGS) entry which is preliminary data.</text>
</comment>
<evidence type="ECO:0000256" key="1">
    <source>
        <dbReference type="SAM" id="Phobius"/>
    </source>
</evidence>
<dbReference type="Proteomes" id="UP000236630">
    <property type="component" value="Unassembled WGS sequence"/>
</dbReference>
<keyword evidence="1" id="KW-0472">Membrane</keyword>
<protein>
    <submittedName>
        <fullName evidence="2">Uncharacterized protein</fullName>
    </submittedName>
</protein>
<organism evidence="2 3">
    <name type="scientific">Citrus unshiu</name>
    <name type="common">Satsuma mandarin</name>
    <name type="synonym">Citrus nobilis var. unshiu</name>
    <dbReference type="NCBI Taxonomy" id="55188"/>
    <lineage>
        <taxon>Eukaryota</taxon>
        <taxon>Viridiplantae</taxon>
        <taxon>Streptophyta</taxon>
        <taxon>Embryophyta</taxon>
        <taxon>Tracheophyta</taxon>
        <taxon>Spermatophyta</taxon>
        <taxon>Magnoliopsida</taxon>
        <taxon>eudicotyledons</taxon>
        <taxon>Gunneridae</taxon>
        <taxon>Pentapetalae</taxon>
        <taxon>rosids</taxon>
        <taxon>malvids</taxon>
        <taxon>Sapindales</taxon>
        <taxon>Rutaceae</taxon>
        <taxon>Aurantioideae</taxon>
        <taxon>Citrus</taxon>
    </lineage>
</organism>
<dbReference type="AlphaFoldDB" id="A0A2H5QTT9"/>
<feature type="transmembrane region" description="Helical" evidence="1">
    <location>
        <begin position="12"/>
        <end position="30"/>
    </location>
</feature>
<keyword evidence="3" id="KW-1185">Reference proteome</keyword>
<evidence type="ECO:0000313" key="2">
    <source>
        <dbReference type="EMBL" id="GAY68040.1"/>
    </source>
</evidence>
<dbReference type="EMBL" id="BDQV01000802">
    <property type="protein sequence ID" value="GAY68040.1"/>
    <property type="molecule type" value="Genomic_DNA"/>
</dbReference>
<proteinExistence type="predicted"/>
<accession>A0A2H5QTT9</accession>
<sequence>MDMCLLMKRGLSLRLLLNMLYLNVFPSLVLERIAVKAPFLTTQIIWSS</sequence>